<comment type="catalytic activity">
    <reaction evidence="6">
        <text>dihydrourocanate + A = urocanate + AH2</text>
        <dbReference type="Rhea" id="RHEA:36059"/>
        <dbReference type="ChEBI" id="CHEBI:13193"/>
        <dbReference type="ChEBI" id="CHEBI:17499"/>
        <dbReference type="ChEBI" id="CHEBI:27247"/>
        <dbReference type="ChEBI" id="CHEBI:72991"/>
        <dbReference type="EC" id="1.3.99.33"/>
    </reaction>
</comment>
<sequence length="969" mass="105204">MTKHLFDRVALPSGASLKNRILMAPMTTESAYYDGNLTDELIEYYAHRSGQAGAVIVESAFVEDKGRGFFGAIGIDTDDKIEGLTRLAEAIRSKGSKALIQIYHAGRMAFPEMNKGCLPISASSVAALRPNAPIPEEMTHREILDMIEAFADGVRRAIRAGFDGVELHGANTYLIQQFFSPHSNRRSDAWGGTIEKRAKFPLAVLEAAKKVIAEEGAEDFILGYRFSPEELEEPGIRFEDTLYLLNRLAELGLDYFHFSMGIYTRNSIVQPDDPEMLIAKFLAGRSEALAKIPIIGVGGILQKTDAEEALELGYDLVAVAKGFLVEPNWVEAVRDGRKVKGFADIHDRKNLVIPTPLWKFMDESFQLVKDADAEMKKAERLIELMGKELEFKEGQYHVAAKGHNSDLPMVVTFSKHKITGIEIDSTGESEGLSDMVFERLPQQIIDFQTLNVDAVSGASTTSQGVVDGVADAVLQASSQDAVDVLKARQKPSVELSNEVLEETVDVVIVGAGAAGVAAALRAEELGLSVILLEKLSFIGGAISVSGGNQVVMGSRLQKEAGVTDDTAELMVEDFLANGNQANVRELLQLLADNIGQTTDWVHDYVGVQYDMKGGLHVLAEYRKDRELAYDHGGHGFAAAVRSKVADSAVQLLLQTKAQQLLTDGEGNVTGLVAVEDSGRTHRISAKAVVLTTGGYGNNKQLLPKRLKDVLFYGTRSSMGEGLLMAQAHGIDAATVMLDQGKIYPNGVEVAQGTAKSTIGGNIAVLRENGLLVNTNGQRVINERASNHDILDVLMEQEPKVLYLLLDQEHFSIFREEVAEGGISQADIDQWLENNGSRTPYFFHADNLQALADLAGMDRQALAATVERYNHFVEQGVDEDFGRQSRFLQKKVGQGPYYLIEQKPRFATTMGGLVVNSQLEVLNTKGKVIQGLYAAGEVVGGVMGTDSPSGANNAWALTSGKLAAESIKGD</sequence>
<evidence type="ECO:0000256" key="1">
    <source>
        <dbReference type="ARBA" id="ARBA00001917"/>
    </source>
</evidence>
<dbReference type="CDD" id="cd04735">
    <property type="entry name" value="OYE_like_4_FMN"/>
    <property type="match status" value="1"/>
</dbReference>
<dbReference type="EC" id="1.3.99.33" evidence="2"/>
<reference evidence="9 10" key="1">
    <citation type="submission" date="2018-05" db="EMBL/GenBank/DDBJ databases">
        <title>Draft genome sequence of Streptococcus panodentis CCUG 70867T.</title>
        <authorList>
            <person name="Salva-Serra F."/>
            <person name="Mendez V."/>
            <person name="Jaen-Luchoro D."/>
            <person name="Gonzales-Siles L."/>
            <person name="Karlsson R."/>
            <person name="Engstrom-Jakobsson H."/>
            <person name="Busquets A."/>
            <person name="Gomila M."/>
            <person name="Pineiro-Iglesias B."/>
            <person name="Bennasar-Figueras A."/>
            <person name="Seeger M."/>
            <person name="Moore E."/>
        </authorList>
    </citation>
    <scope>NUCLEOTIDE SEQUENCE [LARGE SCALE GENOMIC DNA]</scope>
    <source>
        <strain evidence="9 10">CCUG 70867</strain>
    </source>
</reference>
<dbReference type="Gene3D" id="3.90.1010.20">
    <property type="match status" value="1"/>
</dbReference>
<dbReference type="InterPro" id="IPR027477">
    <property type="entry name" value="Succ_DH/fumarate_Rdtase_cat_sf"/>
</dbReference>
<dbReference type="InterPro" id="IPR013785">
    <property type="entry name" value="Aldolase_TIM"/>
</dbReference>
<dbReference type="PANTHER" id="PTHR43656">
    <property type="entry name" value="BINDING OXIDOREDUCTASE, PUTATIVE (AFU_ORTHOLOGUE AFUA_2G08260)-RELATED"/>
    <property type="match status" value="1"/>
</dbReference>
<keyword evidence="10" id="KW-1185">Reference proteome</keyword>
<dbReference type="SUPFAM" id="SSF56425">
    <property type="entry name" value="Succinate dehydrogenase/fumarate reductase flavoprotein, catalytic domain"/>
    <property type="match status" value="1"/>
</dbReference>
<dbReference type="PRINTS" id="PR00368">
    <property type="entry name" value="FADPNR"/>
</dbReference>
<evidence type="ECO:0000256" key="2">
    <source>
        <dbReference type="ARBA" id="ARBA00013137"/>
    </source>
</evidence>
<evidence type="ECO:0000256" key="5">
    <source>
        <dbReference type="ARBA" id="ARBA00023002"/>
    </source>
</evidence>
<dbReference type="Pfam" id="PF04205">
    <property type="entry name" value="FMN_bind"/>
    <property type="match status" value="1"/>
</dbReference>
<evidence type="ECO:0000256" key="4">
    <source>
        <dbReference type="ARBA" id="ARBA00022630"/>
    </source>
</evidence>
<dbReference type="SUPFAM" id="SSF51905">
    <property type="entry name" value="FAD/NAD(P)-binding domain"/>
    <property type="match status" value="1"/>
</dbReference>
<dbReference type="SUPFAM" id="SSF51395">
    <property type="entry name" value="FMN-linked oxidoreductases"/>
    <property type="match status" value="1"/>
</dbReference>
<dbReference type="InterPro" id="IPR003953">
    <property type="entry name" value="FAD-dep_OxRdtase_2_FAD-bd"/>
</dbReference>
<dbReference type="Pfam" id="PF00724">
    <property type="entry name" value="Oxidored_FMN"/>
    <property type="match status" value="1"/>
</dbReference>
<dbReference type="RefSeq" id="WP_209551585.1">
    <property type="nucleotide sequence ID" value="NZ_QFAY01000018.1"/>
</dbReference>
<gene>
    <name evidence="9" type="ORF">DHL47_08965</name>
</gene>
<evidence type="ECO:0000256" key="7">
    <source>
        <dbReference type="SAM" id="Coils"/>
    </source>
</evidence>
<dbReference type="Pfam" id="PF00890">
    <property type="entry name" value="FAD_binding_2"/>
    <property type="match status" value="1"/>
</dbReference>
<dbReference type="InterPro" id="IPR036188">
    <property type="entry name" value="FAD/NAD-bd_sf"/>
</dbReference>
<evidence type="ECO:0000259" key="8">
    <source>
        <dbReference type="SMART" id="SM00900"/>
    </source>
</evidence>
<evidence type="ECO:0000256" key="3">
    <source>
        <dbReference type="ARBA" id="ARBA00015872"/>
    </source>
</evidence>
<dbReference type="EMBL" id="QFAY01000018">
    <property type="protein sequence ID" value="MBP2621445.1"/>
    <property type="molecule type" value="Genomic_DNA"/>
</dbReference>
<organism evidence="9 10">
    <name type="scientific">Streptococcus panodentis</name>
    <dbReference type="NCBI Taxonomy" id="1581472"/>
    <lineage>
        <taxon>Bacteria</taxon>
        <taxon>Bacillati</taxon>
        <taxon>Bacillota</taxon>
        <taxon>Bacilli</taxon>
        <taxon>Lactobacillales</taxon>
        <taxon>Streptococcaceae</taxon>
        <taxon>Streptococcus</taxon>
    </lineage>
</organism>
<protein>
    <recommendedName>
        <fullName evidence="3">Urocanate reductase</fullName>
        <ecNumber evidence="2">1.3.99.33</ecNumber>
    </recommendedName>
</protein>
<dbReference type="InterPro" id="IPR007329">
    <property type="entry name" value="FMN-bd"/>
</dbReference>
<dbReference type="Proteomes" id="UP001519349">
    <property type="component" value="Unassembled WGS sequence"/>
</dbReference>
<feature type="coiled-coil region" evidence="7">
    <location>
        <begin position="361"/>
        <end position="395"/>
    </location>
</feature>
<evidence type="ECO:0000313" key="9">
    <source>
        <dbReference type="EMBL" id="MBP2621445.1"/>
    </source>
</evidence>
<dbReference type="InterPro" id="IPR051799">
    <property type="entry name" value="NADH_flavin_oxidoreductase"/>
</dbReference>
<comment type="cofactor">
    <cofactor evidence="1">
        <name>FMN</name>
        <dbReference type="ChEBI" id="CHEBI:58210"/>
    </cofactor>
</comment>
<feature type="domain" description="FMN-binding" evidence="8">
    <location>
        <begin position="402"/>
        <end position="476"/>
    </location>
</feature>
<dbReference type="Gene3D" id="3.50.50.60">
    <property type="entry name" value="FAD/NAD(P)-binding domain"/>
    <property type="match status" value="1"/>
</dbReference>
<keyword evidence="7" id="KW-0175">Coiled coil</keyword>
<accession>A0ABS5AXZ6</accession>
<evidence type="ECO:0000256" key="6">
    <source>
        <dbReference type="ARBA" id="ARBA00049922"/>
    </source>
</evidence>
<dbReference type="InterPro" id="IPR001155">
    <property type="entry name" value="OxRdtase_FMN_N"/>
</dbReference>
<dbReference type="Gene3D" id="3.20.20.70">
    <property type="entry name" value="Aldolase class I"/>
    <property type="match status" value="1"/>
</dbReference>
<comment type="caution">
    <text evidence="9">The sequence shown here is derived from an EMBL/GenBank/DDBJ whole genome shotgun (WGS) entry which is preliminary data.</text>
</comment>
<proteinExistence type="predicted"/>
<dbReference type="Gene3D" id="3.90.700.10">
    <property type="entry name" value="Succinate dehydrogenase/fumarate reductase flavoprotein, catalytic domain"/>
    <property type="match status" value="1"/>
</dbReference>
<evidence type="ECO:0000313" key="10">
    <source>
        <dbReference type="Proteomes" id="UP001519349"/>
    </source>
</evidence>
<keyword evidence="4" id="KW-0285">Flavoprotein</keyword>
<dbReference type="PANTHER" id="PTHR43656:SF2">
    <property type="entry name" value="BINDING OXIDOREDUCTASE, PUTATIVE (AFU_ORTHOLOGUE AFUA_2G08260)-RELATED"/>
    <property type="match status" value="1"/>
</dbReference>
<dbReference type="SMART" id="SM00900">
    <property type="entry name" value="FMN_bind"/>
    <property type="match status" value="1"/>
</dbReference>
<name>A0ABS5AXZ6_9STRE</name>
<keyword evidence="5" id="KW-0560">Oxidoreductase</keyword>